<evidence type="ECO:0000313" key="1">
    <source>
        <dbReference type="EMBL" id="GAW67535.1"/>
    </source>
</evidence>
<comment type="caution">
    <text evidence="1">The sequence shown here is derived from an EMBL/GenBank/DDBJ whole genome shotgun (WGS) entry which is preliminary data.</text>
</comment>
<accession>A0ABQ0MKC3</accession>
<reference evidence="1 2" key="1">
    <citation type="submission" date="2017-04" db="EMBL/GenBank/DDBJ databases">
        <authorList>
            <consortium name="Geobacter pelophilus Genome Sequencing"/>
            <person name="Aoyagi T."/>
            <person name="Koike H."/>
            <person name="Hori T."/>
        </authorList>
    </citation>
    <scope>NUCLEOTIDE SEQUENCE [LARGE SCALE GENOMIC DNA]</scope>
    <source>
        <strain evidence="1 2">Drf2</strain>
    </source>
</reference>
<name>A0ABQ0MKC3_9BACT</name>
<dbReference type="EMBL" id="BDQG01000001">
    <property type="protein sequence ID" value="GAW67535.1"/>
    <property type="molecule type" value="Genomic_DNA"/>
</dbReference>
<evidence type="ECO:0000313" key="2">
    <source>
        <dbReference type="Proteomes" id="UP000194153"/>
    </source>
</evidence>
<sequence length="51" mass="5504">MLKLLNSTRIALAQSTPITGAYHHPARGAPATLTPVNHCPCDICNKKHIDI</sequence>
<gene>
    <name evidence="1" type="ORF">GPEL0_01f3407</name>
</gene>
<proteinExistence type="predicted"/>
<organism evidence="1 2">
    <name type="scientific">Geoanaerobacter pelophilus</name>
    <dbReference type="NCBI Taxonomy" id="60036"/>
    <lineage>
        <taxon>Bacteria</taxon>
        <taxon>Pseudomonadati</taxon>
        <taxon>Thermodesulfobacteriota</taxon>
        <taxon>Desulfuromonadia</taxon>
        <taxon>Geobacterales</taxon>
        <taxon>Geobacteraceae</taxon>
        <taxon>Geoanaerobacter</taxon>
    </lineage>
</organism>
<reference evidence="2" key="2">
    <citation type="submission" date="2017-05" db="EMBL/GenBank/DDBJ databases">
        <title>Draft genome sequence of Geobacter pelophilus, a iron(III)-reducing bacteria.</title>
        <authorList>
            <person name="Aoyagi T."/>
            <person name="Koike H."/>
            <person name="Morita T."/>
            <person name="Sato Y."/>
            <person name="Habe H."/>
            <person name="Hori T."/>
        </authorList>
    </citation>
    <scope>NUCLEOTIDE SEQUENCE [LARGE SCALE GENOMIC DNA]</scope>
    <source>
        <strain evidence="2">Drf2</strain>
    </source>
</reference>
<keyword evidence="2" id="KW-1185">Reference proteome</keyword>
<protein>
    <submittedName>
        <fullName evidence="1">Uncharacterized protein</fullName>
    </submittedName>
</protein>
<dbReference type="Proteomes" id="UP000194153">
    <property type="component" value="Unassembled WGS sequence"/>
</dbReference>